<dbReference type="PRINTS" id="PR00080">
    <property type="entry name" value="SDRFAMILY"/>
</dbReference>
<evidence type="ECO:0000313" key="3">
    <source>
        <dbReference type="EMBL" id="SHF59256.1"/>
    </source>
</evidence>
<comment type="similarity">
    <text evidence="1">Belongs to the short-chain dehydrogenases/reductases (SDR) family.</text>
</comment>
<evidence type="ECO:0000313" key="4">
    <source>
        <dbReference type="Proteomes" id="UP000184517"/>
    </source>
</evidence>
<dbReference type="Pfam" id="PF13561">
    <property type="entry name" value="adh_short_C2"/>
    <property type="match status" value="1"/>
</dbReference>
<dbReference type="PROSITE" id="PS00061">
    <property type="entry name" value="ADH_SHORT"/>
    <property type="match status" value="1"/>
</dbReference>
<dbReference type="SUPFAM" id="SSF51735">
    <property type="entry name" value="NAD(P)-binding Rossmann-fold domains"/>
    <property type="match status" value="1"/>
</dbReference>
<sequence length="252" mass="26743">MINYQLDNKKAMVTGGASGIGLACVELLAYSGADVAIWDLHEEALEKAKQSISKYNVKCITIKVDVSDQESVKAAMAETLKQLGSLDIAVNNAGIGGPACKSGDYTTEDWLKVIDVNFNGVFYCQREAIAAMRKNGSGSIINMASILGQVAFPSSPAYVSAKHGVVGMSKAAAVEHAEDNIRVNAVGPGFIHTPLVDEHLDAETLDMLAQKHALKRLGKPEEVAHLVAWLASDAASFVTASYYPVDGGYLAQ</sequence>
<dbReference type="EMBL" id="FQVF01000009">
    <property type="protein sequence ID" value="SHF59256.1"/>
    <property type="molecule type" value="Genomic_DNA"/>
</dbReference>
<dbReference type="InterPro" id="IPR020904">
    <property type="entry name" value="Sc_DH/Rdtase_CS"/>
</dbReference>
<protein>
    <submittedName>
        <fullName evidence="3">NAD(P)-dependent dehydrogenase, short-chain alcohol dehydrogenase family</fullName>
    </submittedName>
</protein>
<dbReference type="InterPro" id="IPR002347">
    <property type="entry name" value="SDR_fam"/>
</dbReference>
<dbReference type="FunFam" id="3.40.50.720:FF:000084">
    <property type="entry name" value="Short-chain dehydrogenase reductase"/>
    <property type="match status" value="1"/>
</dbReference>
<organism evidence="3 4">
    <name type="scientific">Marinomonas polaris DSM 16579</name>
    <dbReference type="NCBI Taxonomy" id="1122206"/>
    <lineage>
        <taxon>Bacteria</taxon>
        <taxon>Pseudomonadati</taxon>
        <taxon>Pseudomonadota</taxon>
        <taxon>Gammaproteobacteria</taxon>
        <taxon>Oceanospirillales</taxon>
        <taxon>Oceanospirillaceae</taxon>
        <taxon>Marinomonas</taxon>
    </lineage>
</organism>
<dbReference type="NCBIfam" id="NF009466">
    <property type="entry name" value="PRK12826.1-2"/>
    <property type="match status" value="1"/>
</dbReference>
<dbReference type="STRING" id="1122206.SAMN02745753_02279"/>
<gene>
    <name evidence="3" type="ORF">SAMN02745753_02279</name>
</gene>
<dbReference type="PANTHER" id="PTHR24321:SF8">
    <property type="entry name" value="ESTRADIOL 17-BETA-DEHYDROGENASE 8-RELATED"/>
    <property type="match status" value="1"/>
</dbReference>
<dbReference type="OrthoDB" id="6861885at2"/>
<evidence type="ECO:0000256" key="1">
    <source>
        <dbReference type="ARBA" id="ARBA00006484"/>
    </source>
</evidence>
<dbReference type="InterPro" id="IPR036291">
    <property type="entry name" value="NAD(P)-bd_dom_sf"/>
</dbReference>
<dbReference type="PRINTS" id="PR00081">
    <property type="entry name" value="GDHRDH"/>
</dbReference>
<reference evidence="4" key="1">
    <citation type="submission" date="2016-11" db="EMBL/GenBank/DDBJ databases">
        <authorList>
            <person name="Varghese N."/>
            <person name="Submissions S."/>
        </authorList>
    </citation>
    <scope>NUCLEOTIDE SEQUENCE [LARGE SCALE GENOMIC DNA]</scope>
    <source>
        <strain evidence="4">DSM 16579</strain>
    </source>
</reference>
<dbReference type="AlphaFoldDB" id="A0A1M5CX48"/>
<name>A0A1M5CX48_9GAMM</name>
<keyword evidence="2" id="KW-0560">Oxidoreductase</keyword>
<dbReference type="NCBIfam" id="NF005559">
    <property type="entry name" value="PRK07231.1"/>
    <property type="match status" value="1"/>
</dbReference>
<dbReference type="CDD" id="cd05233">
    <property type="entry name" value="SDR_c"/>
    <property type="match status" value="1"/>
</dbReference>
<keyword evidence="4" id="KW-1185">Reference proteome</keyword>
<proteinExistence type="inferred from homology"/>
<dbReference type="RefSeq" id="WP_072839817.1">
    <property type="nucleotide sequence ID" value="NZ_FQVF01000009.1"/>
</dbReference>
<dbReference type="GO" id="GO:0016491">
    <property type="term" value="F:oxidoreductase activity"/>
    <property type="evidence" value="ECO:0007669"/>
    <property type="project" value="UniProtKB-KW"/>
</dbReference>
<dbReference type="PANTHER" id="PTHR24321">
    <property type="entry name" value="DEHYDROGENASES, SHORT CHAIN"/>
    <property type="match status" value="1"/>
</dbReference>
<dbReference type="Proteomes" id="UP000184517">
    <property type="component" value="Unassembled WGS sequence"/>
</dbReference>
<evidence type="ECO:0000256" key="2">
    <source>
        <dbReference type="ARBA" id="ARBA00023002"/>
    </source>
</evidence>
<accession>A0A1M5CX48</accession>
<dbReference type="Gene3D" id="3.40.50.720">
    <property type="entry name" value="NAD(P)-binding Rossmann-like Domain"/>
    <property type="match status" value="1"/>
</dbReference>